<dbReference type="InterPro" id="IPR050396">
    <property type="entry name" value="Glycosyltr_51/Transpeptidase"/>
</dbReference>
<evidence type="ECO:0000313" key="15">
    <source>
        <dbReference type="EMBL" id="OTP98988.1"/>
    </source>
</evidence>
<evidence type="ECO:0000256" key="7">
    <source>
        <dbReference type="ARBA" id="ARBA00022679"/>
    </source>
</evidence>
<dbReference type="EMBL" id="NART01000072">
    <property type="protein sequence ID" value="OTQ08686.1"/>
    <property type="molecule type" value="Genomic_DNA"/>
</dbReference>
<comment type="pathway">
    <text evidence="1">Cell wall biogenesis; peptidoglycan biosynthesis.</text>
</comment>
<dbReference type="GO" id="GO:0008955">
    <property type="term" value="F:peptidoglycan glycosyltransferase activity"/>
    <property type="evidence" value="ECO:0007669"/>
    <property type="project" value="UniProtKB-EC"/>
</dbReference>
<evidence type="ECO:0000256" key="9">
    <source>
        <dbReference type="ARBA" id="ARBA00023268"/>
    </source>
</evidence>
<keyword evidence="8" id="KW-0378">Hydrolase</keyword>
<dbReference type="RefSeq" id="WP_086301140.1">
    <property type="nucleotide sequence ID" value="NZ_MZNE01000072.1"/>
</dbReference>
<comment type="catalytic activity">
    <reaction evidence="11">
        <text>[GlcNAc-(1-&gt;4)-Mur2Ac(oyl-L-Ala-gamma-D-Glu-L-Lys-D-Ala-D-Ala)](n)-di-trans,octa-cis-undecaprenyl diphosphate + beta-D-GlcNAc-(1-&gt;4)-Mur2Ac(oyl-L-Ala-gamma-D-Glu-L-Lys-D-Ala-D-Ala)-di-trans,octa-cis-undecaprenyl diphosphate = [GlcNAc-(1-&gt;4)-Mur2Ac(oyl-L-Ala-gamma-D-Glu-L-Lys-D-Ala-D-Ala)](n+1)-di-trans,octa-cis-undecaprenyl diphosphate + di-trans,octa-cis-undecaprenyl diphosphate + H(+)</text>
        <dbReference type="Rhea" id="RHEA:23708"/>
        <dbReference type="Rhea" id="RHEA-COMP:9602"/>
        <dbReference type="Rhea" id="RHEA-COMP:9603"/>
        <dbReference type="ChEBI" id="CHEBI:15378"/>
        <dbReference type="ChEBI" id="CHEBI:58405"/>
        <dbReference type="ChEBI" id="CHEBI:60033"/>
        <dbReference type="ChEBI" id="CHEBI:78435"/>
        <dbReference type="EC" id="2.4.99.28"/>
    </reaction>
</comment>
<dbReference type="NCBIfam" id="TIGR02073">
    <property type="entry name" value="PBP_1c"/>
    <property type="match status" value="1"/>
</dbReference>
<dbReference type="Gene3D" id="1.10.3810.10">
    <property type="entry name" value="Biosynthetic peptidoglycan transglycosylase-like"/>
    <property type="match status" value="1"/>
</dbReference>
<dbReference type="Proteomes" id="UP000194800">
    <property type="component" value="Unassembled WGS sequence"/>
</dbReference>
<evidence type="ECO:0000256" key="3">
    <source>
        <dbReference type="ARBA" id="ARBA00007739"/>
    </source>
</evidence>
<dbReference type="GO" id="GO:0030288">
    <property type="term" value="C:outer membrane-bounded periplasmic space"/>
    <property type="evidence" value="ECO:0007669"/>
    <property type="project" value="TreeGrafter"/>
</dbReference>
<evidence type="ECO:0000313" key="17">
    <source>
        <dbReference type="Proteomes" id="UP000194800"/>
    </source>
</evidence>
<evidence type="ECO:0000256" key="8">
    <source>
        <dbReference type="ARBA" id="ARBA00022801"/>
    </source>
</evidence>
<dbReference type="Proteomes" id="UP000194977">
    <property type="component" value="Unassembled WGS sequence"/>
</dbReference>
<comment type="similarity">
    <text evidence="2">In the C-terminal section; belongs to the transpeptidase family.</text>
</comment>
<protein>
    <recommendedName>
        <fullName evidence="10">peptidoglycan glycosyltransferase</fullName>
        <ecNumber evidence="10">2.4.99.28</ecNumber>
    </recommendedName>
</protein>
<dbReference type="Pfam" id="PF00912">
    <property type="entry name" value="Transgly"/>
    <property type="match status" value="1"/>
</dbReference>
<feature type="domain" description="Penicillin-binding C-terminal" evidence="14">
    <location>
        <begin position="683"/>
        <end position="762"/>
    </location>
</feature>
<sequence length="765" mass="86538">MKKFFYKSFLFLLLLSVLLVGSFFVADYFFPLSISQNKTTQTVVAQDETPLWRFADEKGIWRYSVSLDEVPDYYLDVLLNYEDRYFYNHIGVNPMSLFRAAWQNLSNNKIISGGSTISMQVARLLSPHDRTIIGKLKQIFRTFQLELHYSKEEILTLYINHAPYGGTIEGIGAASWSYFGKQPKALTRSEAVLLAVLPQAPSRLRPDRFPERAKQAREKVLDRLAQYDVWPKELIEQVRRDEVWVYPRKTPQLAPLLAYRLKQQYPNDNIIHSTIDVSIQYFLEDLAINRKKQLPPKTSLAILVVDHDDMTVKGYVGSADFNDKERFGQVDMIRALRSPGSTLKPFIYAFAIDDGMIHSESLLQDVPRITTDYRPTNFDEGFHGPVSASDALSKSLNLPAVQLIELYGPKRFAGKLAGIGLPLFSIANDPNISYILGGASLRMDNLVSAYSAFARHGNVSPLRFTQSDPLINKPFISDGSAWITRQMLINSNLLAYKTGTSYGYRDAWAIGINPRYLIGIWVGRPDGTPVVGQYGSMSAMPILQQVNSILLNRESRLNHPLLTYEKPESVSSAKICWPSGQPLPESDANCHRQKTAWVLNNMLPPTLSTYSELKNNIYRSGWINIWVNDRGERVAADCIGAQKKQIALWPVSLENWLLTKERRQSLLPPIDKNCPVMGKDIFNPLNIVGLRDKQLIRALPGNNQVTIDLIPEGGFGEKWWFLDGTLVANSKDNEKVALTVSKNGKHRLLVLDESGQIVRINFMSD</sequence>
<dbReference type="InterPro" id="IPR036950">
    <property type="entry name" value="PBP_transglycosylase"/>
</dbReference>
<evidence type="ECO:0000259" key="14">
    <source>
        <dbReference type="Pfam" id="PF06832"/>
    </source>
</evidence>
<dbReference type="GO" id="GO:0009252">
    <property type="term" value="P:peptidoglycan biosynthetic process"/>
    <property type="evidence" value="ECO:0007669"/>
    <property type="project" value="UniProtKB-UniPathway"/>
</dbReference>
<dbReference type="SUPFAM" id="SSF53955">
    <property type="entry name" value="Lysozyme-like"/>
    <property type="match status" value="1"/>
</dbReference>
<name>A0A242NGB5_9GAMM</name>
<dbReference type="SUPFAM" id="SSF56601">
    <property type="entry name" value="beta-lactamase/transpeptidase-like"/>
    <property type="match status" value="1"/>
</dbReference>
<dbReference type="InterPro" id="IPR011815">
    <property type="entry name" value="PBP_1c"/>
</dbReference>
<accession>A0A242NGB5</accession>
<evidence type="ECO:0000256" key="10">
    <source>
        <dbReference type="ARBA" id="ARBA00044770"/>
    </source>
</evidence>
<dbReference type="Pfam" id="PF06832">
    <property type="entry name" value="BiPBP_C"/>
    <property type="match status" value="1"/>
</dbReference>
<dbReference type="EC" id="2.4.99.28" evidence="10"/>
<keyword evidence="9" id="KW-0511">Multifunctional enzyme</keyword>
<dbReference type="EMBL" id="NARP01000022">
    <property type="protein sequence ID" value="OTP98988.1"/>
    <property type="molecule type" value="Genomic_DNA"/>
</dbReference>
<dbReference type="InterPro" id="IPR009647">
    <property type="entry name" value="PBP_C"/>
</dbReference>
<keyword evidence="7" id="KW-0808">Transferase</keyword>
<dbReference type="Gene3D" id="3.40.710.10">
    <property type="entry name" value="DD-peptidase/beta-lactamase superfamily"/>
    <property type="match status" value="1"/>
</dbReference>
<evidence type="ECO:0000313" key="18">
    <source>
        <dbReference type="Proteomes" id="UP000194977"/>
    </source>
</evidence>
<dbReference type="AlphaFoldDB" id="A0A242NGB5"/>
<organism evidence="15 18">
    <name type="scientific">Gilliamella apicola</name>
    <dbReference type="NCBI Taxonomy" id="1196095"/>
    <lineage>
        <taxon>Bacteria</taxon>
        <taxon>Pseudomonadati</taxon>
        <taxon>Pseudomonadota</taxon>
        <taxon>Gammaproteobacteria</taxon>
        <taxon>Orbales</taxon>
        <taxon>Orbaceae</taxon>
        <taxon>Gilliamella</taxon>
    </lineage>
</organism>
<proteinExistence type="inferred from homology"/>
<dbReference type="GO" id="GO:0004180">
    <property type="term" value="F:carboxypeptidase activity"/>
    <property type="evidence" value="ECO:0007669"/>
    <property type="project" value="UniProtKB-KW"/>
</dbReference>
<dbReference type="OrthoDB" id="9766909at2"/>
<evidence type="ECO:0000256" key="2">
    <source>
        <dbReference type="ARBA" id="ARBA00007090"/>
    </source>
</evidence>
<keyword evidence="17" id="KW-1185">Reference proteome</keyword>
<dbReference type="InterPro" id="IPR012338">
    <property type="entry name" value="Beta-lactam/transpept-like"/>
</dbReference>
<dbReference type="InterPro" id="IPR023346">
    <property type="entry name" value="Lysozyme-like_dom_sf"/>
</dbReference>
<keyword evidence="4" id="KW-0121">Carboxypeptidase</keyword>
<dbReference type="GO" id="GO:0006508">
    <property type="term" value="P:proteolysis"/>
    <property type="evidence" value="ECO:0007669"/>
    <property type="project" value="UniProtKB-KW"/>
</dbReference>
<dbReference type="GO" id="GO:0008658">
    <property type="term" value="F:penicillin binding"/>
    <property type="evidence" value="ECO:0007669"/>
    <property type="project" value="InterPro"/>
</dbReference>
<evidence type="ECO:0000256" key="5">
    <source>
        <dbReference type="ARBA" id="ARBA00022670"/>
    </source>
</evidence>
<evidence type="ECO:0000256" key="1">
    <source>
        <dbReference type="ARBA" id="ARBA00004752"/>
    </source>
</evidence>
<dbReference type="Pfam" id="PF00905">
    <property type="entry name" value="Transpeptidase"/>
    <property type="match status" value="1"/>
</dbReference>
<dbReference type="PANTHER" id="PTHR32282">
    <property type="entry name" value="BINDING PROTEIN TRANSPEPTIDASE, PUTATIVE-RELATED"/>
    <property type="match status" value="1"/>
</dbReference>
<feature type="domain" description="Penicillin-binding protein transpeptidase" evidence="12">
    <location>
        <begin position="301"/>
        <end position="493"/>
    </location>
</feature>
<evidence type="ECO:0000259" key="12">
    <source>
        <dbReference type="Pfam" id="PF00905"/>
    </source>
</evidence>
<evidence type="ECO:0000256" key="6">
    <source>
        <dbReference type="ARBA" id="ARBA00022676"/>
    </source>
</evidence>
<feature type="domain" description="Glycosyl transferase family 51" evidence="13">
    <location>
        <begin position="59"/>
        <end position="224"/>
    </location>
</feature>
<evidence type="ECO:0000256" key="11">
    <source>
        <dbReference type="ARBA" id="ARBA00049902"/>
    </source>
</evidence>
<keyword evidence="6" id="KW-0328">Glycosyltransferase</keyword>
<gene>
    <name evidence="16" type="ORF">B6C91_11530</name>
    <name evidence="15" type="ORF">B6D08_08950</name>
</gene>
<dbReference type="InterPro" id="IPR001264">
    <property type="entry name" value="Glyco_trans_51"/>
</dbReference>
<comment type="similarity">
    <text evidence="3">In the N-terminal section; belongs to the glycosyltransferase 51 family.</text>
</comment>
<dbReference type="PANTHER" id="PTHR32282:SF15">
    <property type="entry name" value="PENICILLIN-BINDING PROTEIN 1C"/>
    <property type="match status" value="1"/>
</dbReference>
<dbReference type="InterPro" id="IPR001460">
    <property type="entry name" value="PCN-bd_Tpept"/>
</dbReference>
<evidence type="ECO:0000259" key="13">
    <source>
        <dbReference type="Pfam" id="PF00912"/>
    </source>
</evidence>
<dbReference type="UniPathway" id="UPA00219"/>
<reference evidence="17 18" key="1">
    <citation type="submission" date="2017-03" db="EMBL/GenBank/DDBJ databases">
        <title>Comparative genomics of honeybee gut symbionts reveal geographically distinct and subgroup specific antibiotic resistance.</title>
        <authorList>
            <person name="Ludvigsen J."/>
            <person name="Porcellato D."/>
            <person name="Labee-Lund T.M."/>
            <person name="Amdam G.V."/>
            <person name="Rudi K."/>
        </authorList>
    </citation>
    <scope>NUCLEOTIDE SEQUENCE [LARGE SCALE GENOMIC DNA]</scope>
    <source>
        <strain evidence="15 18">A-7-12</strain>
        <strain evidence="16 17">A-9-12</strain>
    </source>
</reference>
<evidence type="ECO:0000256" key="4">
    <source>
        <dbReference type="ARBA" id="ARBA00022645"/>
    </source>
</evidence>
<evidence type="ECO:0000313" key="16">
    <source>
        <dbReference type="EMBL" id="OTQ08686.1"/>
    </source>
</evidence>
<comment type="caution">
    <text evidence="15">The sequence shown here is derived from an EMBL/GenBank/DDBJ whole genome shotgun (WGS) entry which is preliminary data.</text>
</comment>
<keyword evidence="5" id="KW-0645">Protease</keyword>